<reference evidence="3 4" key="1">
    <citation type="journal article" date="2016" name="Nat. Commun.">
        <title>Thousands of microbial genomes shed light on interconnected biogeochemical processes in an aquifer system.</title>
        <authorList>
            <person name="Anantharaman K."/>
            <person name="Brown C.T."/>
            <person name="Hug L.A."/>
            <person name="Sharon I."/>
            <person name="Castelle C.J."/>
            <person name="Probst A.J."/>
            <person name="Thomas B.C."/>
            <person name="Singh A."/>
            <person name="Wilkins M.J."/>
            <person name="Karaoz U."/>
            <person name="Brodie E.L."/>
            <person name="Williams K.H."/>
            <person name="Hubbard S.S."/>
            <person name="Banfield J.F."/>
        </authorList>
    </citation>
    <scope>NUCLEOTIDE SEQUENCE [LARGE SCALE GENOMIC DNA]</scope>
</reference>
<protein>
    <recommendedName>
        <fullName evidence="2">Peptidoglycan binding-like domain-containing protein</fullName>
    </recommendedName>
</protein>
<dbReference type="Pfam" id="PF01471">
    <property type="entry name" value="PG_binding_1"/>
    <property type="match status" value="1"/>
</dbReference>
<dbReference type="STRING" id="1801743.A2824_02470"/>
<accession>A0A1F6VH76</accession>
<evidence type="ECO:0000259" key="2">
    <source>
        <dbReference type="Pfam" id="PF01471"/>
    </source>
</evidence>
<evidence type="ECO:0000313" key="4">
    <source>
        <dbReference type="Proteomes" id="UP000178059"/>
    </source>
</evidence>
<comment type="caution">
    <text evidence="3">The sequence shown here is derived from an EMBL/GenBank/DDBJ whole genome shotgun (WGS) entry which is preliminary data.</text>
</comment>
<evidence type="ECO:0000313" key="3">
    <source>
        <dbReference type="EMBL" id="OGI69001.1"/>
    </source>
</evidence>
<gene>
    <name evidence="3" type="ORF">A2824_02470</name>
</gene>
<feature type="compositionally biased region" description="Low complexity" evidence="1">
    <location>
        <begin position="143"/>
        <end position="166"/>
    </location>
</feature>
<dbReference type="InterPro" id="IPR036365">
    <property type="entry name" value="PGBD-like_sf"/>
</dbReference>
<dbReference type="EMBL" id="MFTT01000035">
    <property type="protein sequence ID" value="OGI69001.1"/>
    <property type="molecule type" value="Genomic_DNA"/>
</dbReference>
<dbReference type="SUPFAM" id="SSF47090">
    <property type="entry name" value="PGBD-like"/>
    <property type="match status" value="1"/>
</dbReference>
<dbReference type="AlphaFoldDB" id="A0A1F6VH76"/>
<dbReference type="Proteomes" id="UP000178059">
    <property type="component" value="Unassembled WGS sequence"/>
</dbReference>
<organism evidence="3 4">
    <name type="scientific">Candidatus Nomurabacteria bacterium RIFCSPHIGHO2_01_FULL_42_16</name>
    <dbReference type="NCBI Taxonomy" id="1801743"/>
    <lineage>
        <taxon>Bacteria</taxon>
        <taxon>Candidatus Nomuraibacteriota</taxon>
    </lineage>
</organism>
<dbReference type="InterPro" id="IPR036366">
    <property type="entry name" value="PGBDSf"/>
</dbReference>
<feature type="region of interest" description="Disordered" evidence="1">
    <location>
        <begin position="18"/>
        <end position="192"/>
    </location>
</feature>
<dbReference type="InterPro" id="IPR002477">
    <property type="entry name" value="Peptidoglycan-bd-like"/>
</dbReference>
<feature type="domain" description="Peptidoglycan binding-like" evidence="2">
    <location>
        <begin position="209"/>
        <end position="256"/>
    </location>
</feature>
<feature type="compositionally biased region" description="Low complexity" evidence="1">
    <location>
        <begin position="19"/>
        <end position="121"/>
    </location>
</feature>
<evidence type="ECO:0000256" key="1">
    <source>
        <dbReference type="SAM" id="MobiDB-lite"/>
    </source>
</evidence>
<sequence length="407" mass="42613">MAIIISPYFYFDQILAQNQQAAVRQSQSQGQSQAQGQGQEQSQGQSQGQGQEQSQAQGQGQEQSQGQSQGQGQEQSQAQGQGQEQSQARGQGQSAQQTETPPAEQAEQAEQAQPAQQPAPSRGGGGPSTSLGASGGGGGGGSSVSQPASSSTPTSSSDAETSPSTSISDSQVVEETSSSLDTETPTEITNAIAETAPTFTRNLRYGSLGTDVKALQTFLNQNGFILAASGYGSPGNETEFFGPRTRAALIKFQEAHQDKILAPLDLTEGTGFLGDYTMEYIDSILEAEAVELALEAEEEIKIFNEGATHTCKITPFSQKIARGGSQSRFIKLQGSTLPFELGTGKLPDGLSLSFDAASGQGEAEVGINLAATQDADKGSFNTVVIYDIMEGSNTKIRNFCQLNVVVE</sequence>
<name>A0A1F6VH76_9BACT</name>
<feature type="compositionally biased region" description="Gly residues" evidence="1">
    <location>
        <begin position="122"/>
        <end position="142"/>
    </location>
</feature>
<dbReference type="Gene3D" id="1.10.101.10">
    <property type="entry name" value="PGBD-like superfamily/PGBD"/>
    <property type="match status" value="1"/>
</dbReference>
<feature type="compositionally biased region" description="Polar residues" evidence="1">
    <location>
        <begin position="167"/>
        <end position="189"/>
    </location>
</feature>
<proteinExistence type="predicted"/>